<keyword evidence="1" id="KW-0472">Membrane</keyword>
<dbReference type="EMBL" id="JAULSY010000186">
    <property type="protein sequence ID" value="KAK0659209.1"/>
    <property type="molecule type" value="Genomic_DNA"/>
</dbReference>
<gene>
    <name evidence="2" type="ORF">QBC41DRAFT_47754</name>
</gene>
<evidence type="ECO:0000313" key="3">
    <source>
        <dbReference type="Proteomes" id="UP001174997"/>
    </source>
</evidence>
<feature type="transmembrane region" description="Helical" evidence="1">
    <location>
        <begin position="7"/>
        <end position="30"/>
    </location>
</feature>
<keyword evidence="1" id="KW-1133">Transmembrane helix</keyword>
<evidence type="ECO:0000256" key="1">
    <source>
        <dbReference type="SAM" id="Phobius"/>
    </source>
</evidence>
<comment type="caution">
    <text evidence="2">The sequence shown here is derived from an EMBL/GenBank/DDBJ whole genome shotgun (WGS) entry which is preliminary data.</text>
</comment>
<evidence type="ECO:0000313" key="2">
    <source>
        <dbReference type="EMBL" id="KAK0659209.1"/>
    </source>
</evidence>
<dbReference type="AlphaFoldDB" id="A0AA40D3R9"/>
<protein>
    <submittedName>
        <fullName evidence="2">Uncharacterized protein</fullName>
    </submittedName>
</protein>
<proteinExistence type="predicted"/>
<keyword evidence="3" id="KW-1185">Reference proteome</keyword>
<name>A0AA40D3R9_9PEZI</name>
<dbReference type="Proteomes" id="UP001174997">
    <property type="component" value="Unassembled WGS sequence"/>
</dbReference>
<keyword evidence="1" id="KW-0812">Transmembrane</keyword>
<reference evidence="2" key="1">
    <citation type="submission" date="2023-06" db="EMBL/GenBank/DDBJ databases">
        <title>Genome-scale phylogeny and comparative genomics of the fungal order Sordariales.</title>
        <authorList>
            <consortium name="Lawrence Berkeley National Laboratory"/>
            <person name="Hensen N."/>
            <person name="Bonometti L."/>
            <person name="Westerberg I."/>
            <person name="Brannstrom I.O."/>
            <person name="Guillou S."/>
            <person name="Cros-Aarteil S."/>
            <person name="Calhoun S."/>
            <person name="Haridas S."/>
            <person name="Kuo A."/>
            <person name="Mondo S."/>
            <person name="Pangilinan J."/>
            <person name="Riley R."/>
            <person name="Labutti K."/>
            <person name="Andreopoulos B."/>
            <person name="Lipzen A."/>
            <person name="Chen C."/>
            <person name="Yanf M."/>
            <person name="Daum C."/>
            <person name="Ng V."/>
            <person name="Clum A."/>
            <person name="Steindorff A."/>
            <person name="Ohm R."/>
            <person name="Martin F."/>
            <person name="Silar P."/>
            <person name="Natvig D."/>
            <person name="Lalanne C."/>
            <person name="Gautier V."/>
            <person name="Ament-Velasquez S.L."/>
            <person name="Kruys A."/>
            <person name="Hutchinson M.I."/>
            <person name="Powell A.J."/>
            <person name="Barry K."/>
            <person name="Miller A.N."/>
            <person name="Grigoriev I.V."/>
            <person name="Debuchy R."/>
            <person name="Gladieux P."/>
            <person name="Thoren M.H."/>
            <person name="Johannesson H."/>
        </authorList>
    </citation>
    <scope>NUCLEOTIDE SEQUENCE</scope>
    <source>
        <strain evidence="2">CBS 307.81</strain>
    </source>
</reference>
<organism evidence="2 3">
    <name type="scientific">Cercophora samala</name>
    <dbReference type="NCBI Taxonomy" id="330535"/>
    <lineage>
        <taxon>Eukaryota</taxon>
        <taxon>Fungi</taxon>
        <taxon>Dikarya</taxon>
        <taxon>Ascomycota</taxon>
        <taxon>Pezizomycotina</taxon>
        <taxon>Sordariomycetes</taxon>
        <taxon>Sordariomycetidae</taxon>
        <taxon>Sordariales</taxon>
        <taxon>Lasiosphaeriaceae</taxon>
        <taxon>Cercophora</taxon>
    </lineage>
</organism>
<accession>A0AA40D3R9</accession>
<sequence length="71" mass="7923">MTWRKAAWVSVGMILGSFVLVLCSLLLTVFDLHLHNCCYCWLFVIFSASHKGEQNGYIMGAPMATGQIGRE</sequence>